<dbReference type="EMBL" id="BAAAHH010000001">
    <property type="protein sequence ID" value="GAA0936133.1"/>
    <property type="molecule type" value="Genomic_DNA"/>
</dbReference>
<protein>
    <recommendedName>
        <fullName evidence="4">Portal protein</fullName>
    </recommendedName>
</protein>
<name>A0ABP4AI19_9ACTN</name>
<evidence type="ECO:0000313" key="2">
    <source>
        <dbReference type="EMBL" id="GAA0936133.1"/>
    </source>
</evidence>
<accession>A0ABP4AI19</accession>
<dbReference type="Proteomes" id="UP001500665">
    <property type="component" value="Unassembled WGS sequence"/>
</dbReference>
<sequence length="608" mass="66215">MGVLSDVKAISATVRRLREARAAKDRVMGDIYRIRDGRIGEVFPSMFNDDFPAPVMANGIDTFARDVAESLAPLPTFAAGTQQMTSDAARKRADMKTRIVYSYLAASQVAARHVDACDHWASYGLKVTVVEPDFTEKLPRISFVDPRGVYYEKDHWGRMRHYARVFTRTRAELCSLYPHLEPRLTDPQHGKTRNSEDRLEVVHWIDSSRVLMFVPDCQDLVLHEAKNRLGEVPVSVAERPGVTEDPRGQYDDVMWIQVARNRFTMLAMEAAEQAVEAPLALPNDVAEVAIGPHAGLRSNTPEKIRKVGQEIPQAAFAEGSLLDAEMKAGARYPGVRTGNLDASIITGQGVRALEGGFDSQIRSAHDIFEPDWINIIRLCLKTDETYWPDVEKETDGRKDGVPYKLNYTPGKDIKGDYTVDVRYGMVAGLDANRALVFLLQVLGGGLLSKDTIRRELPFSLDISQEEGRIEAENMRDAMVQAMAGLAQSIPMMAQMGQDPMVPIRQLADVIKSRQKGKPIEDAVLEAFTPPEPEEAPAEAGAGPGAEDPLSALLGGAGGGGMGGLPEGVAPGQAQMGPGGMPDIMTMLAGLNSGGGPTTNVNVKRSIPA</sequence>
<organism evidence="2 3">
    <name type="scientific">Actinocorallia libanotica</name>
    <dbReference type="NCBI Taxonomy" id="46162"/>
    <lineage>
        <taxon>Bacteria</taxon>
        <taxon>Bacillati</taxon>
        <taxon>Actinomycetota</taxon>
        <taxon>Actinomycetes</taxon>
        <taxon>Streptosporangiales</taxon>
        <taxon>Thermomonosporaceae</taxon>
        <taxon>Actinocorallia</taxon>
    </lineage>
</organism>
<keyword evidence="3" id="KW-1185">Reference proteome</keyword>
<feature type="region of interest" description="Disordered" evidence="1">
    <location>
        <begin position="530"/>
        <end position="608"/>
    </location>
</feature>
<evidence type="ECO:0008006" key="4">
    <source>
        <dbReference type="Google" id="ProtNLM"/>
    </source>
</evidence>
<feature type="compositionally biased region" description="Gly residues" evidence="1">
    <location>
        <begin position="554"/>
        <end position="565"/>
    </location>
</feature>
<gene>
    <name evidence="2" type="ORF">GCM10009550_01680</name>
</gene>
<comment type="caution">
    <text evidence="2">The sequence shown here is derived from an EMBL/GenBank/DDBJ whole genome shotgun (WGS) entry which is preliminary data.</text>
</comment>
<evidence type="ECO:0000256" key="1">
    <source>
        <dbReference type="SAM" id="MobiDB-lite"/>
    </source>
</evidence>
<proteinExistence type="predicted"/>
<reference evidence="3" key="1">
    <citation type="journal article" date="2019" name="Int. J. Syst. Evol. Microbiol.">
        <title>The Global Catalogue of Microorganisms (GCM) 10K type strain sequencing project: providing services to taxonomists for standard genome sequencing and annotation.</title>
        <authorList>
            <consortium name="The Broad Institute Genomics Platform"/>
            <consortium name="The Broad Institute Genome Sequencing Center for Infectious Disease"/>
            <person name="Wu L."/>
            <person name="Ma J."/>
        </authorList>
    </citation>
    <scope>NUCLEOTIDE SEQUENCE [LARGE SCALE GENOMIC DNA]</scope>
    <source>
        <strain evidence="3">JCM 10696</strain>
    </source>
</reference>
<evidence type="ECO:0000313" key="3">
    <source>
        <dbReference type="Proteomes" id="UP001500665"/>
    </source>
</evidence>
<feature type="compositionally biased region" description="Low complexity" evidence="1">
    <location>
        <begin position="537"/>
        <end position="553"/>
    </location>
</feature>
<feature type="compositionally biased region" description="Low complexity" evidence="1">
    <location>
        <begin position="566"/>
        <end position="575"/>
    </location>
</feature>